<evidence type="ECO:0000256" key="4">
    <source>
        <dbReference type="ARBA" id="ARBA00022737"/>
    </source>
</evidence>
<dbReference type="OrthoDB" id="10027876at2759"/>
<feature type="compositionally biased region" description="Basic residues" evidence="12">
    <location>
        <begin position="304"/>
        <end position="314"/>
    </location>
</feature>
<keyword evidence="9" id="KW-0804">Transcription</keyword>
<dbReference type="CDD" id="cd07765">
    <property type="entry name" value="KRAB_A-box"/>
    <property type="match status" value="1"/>
</dbReference>
<evidence type="ECO:0000256" key="1">
    <source>
        <dbReference type="ARBA" id="ARBA00004123"/>
    </source>
</evidence>
<feature type="domain" description="C2H2-type" evidence="13">
    <location>
        <begin position="349"/>
        <end position="376"/>
    </location>
</feature>
<dbReference type="InterPro" id="IPR001909">
    <property type="entry name" value="KRAB"/>
</dbReference>
<evidence type="ECO:0000256" key="5">
    <source>
        <dbReference type="ARBA" id="ARBA00022771"/>
    </source>
</evidence>
<dbReference type="EMBL" id="WNTK01001802">
    <property type="protein sequence ID" value="KAG9466812.1"/>
    <property type="molecule type" value="Genomic_DNA"/>
</dbReference>
<evidence type="ECO:0000313" key="15">
    <source>
        <dbReference type="Proteomes" id="UP000770717"/>
    </source>
</evidence>
<evidence type="ECO:0000256" key="11">
    <source>
        <dbReference type="PROSITE-ProRule" id="PRU00042"/>
    </source>
</evidence>
<dbReference type="GO" id="GO:0008270">
    <property type="term" value="F:zinc ion binding"/>
    <property type="evidence" value="ECO:0007669"/>
    <property type="project" value="UniProtKB-KW"/>
</dbReference>
<dbReference type="AlphaFoldDB" id="A0A8J6ECY3"/>
<dbReference type="Pfam" id="PF01352">
    <property type="entry name" value="KRAB"/>
    <property type="match status" value="1"/>
</dbReference>
<dbReference type="SMART" id="SM00355">
    <property type="entry name" value="ZnF_C2H2"/>
    <property type="match status" value="2"/>
</dbReference>
<evidence type="ECO:0000256" key="3">
    <source>
        <dbReference type="ARBA" id="ARBA00022723"/>
    </source>
</evidence>
<dbReference type="FunFam" id="3.30.160.60:FF:000706">
    <property type="entry name" value="Zinc finger protein"/>
    <property type="match status" value="1"/>
</dbReference>
<name>A0A8J6ECY3_ELECQ</name>
<dbReference type="PROSITE" id="PS50157">
    <property type="entry name" value="ZINC_FINGER_C2H2_2"/>
    <property type="match status" value="2"/>
</dbReference>
<dbReference type="InterPro" id="IPR050758">
    <property type="entry name" value="Znf_C2H2-type"/>
</dbReference>
<dbReference type="Pfam" id="PF00096">
    <property type="entry name" value="zf-C2H2"/>
    <property type="match status" value="2"/>
</dbReference>
<dbReference type="GO" id="GO:0005634">
    <property type="term" value="C:nucleus"/>
    <property type="evidence" value="ECO:0007669"/>
    <property type="project" value="UniProtKB-SubCell"/>
</dbReference>
<dbReference type="InterPro" id="IPR013087">
    <property type="entry name" value="Znf_C2H2_type"/>
</dbReference>
<dbReference type="Gene3D" id="3.30.160.60">
    <property type="entry name" value="Classic Zinc Finger"/>
    <property type="match status" value="2"/>
</dbReference>
<evidence type="ECO:0000256" key="8">
    <source>
        <dbReference type="ARBA" id="ARBA00023125"/>
    </source>
</evidence>
<keyword evidence="7" id="KW-0805">Transcription regulation</keyword>
<comment type="subcellular location">
    <subcellularLocation>
        <location evidence="1">Nucleus</location>
    </subcellularLocation>
</comment>
<dbReference type="SUPFAM" id="SSF109640">
    <property type="entry name" value="KRAB domain (Kruppel-associated box)"/>
    <property type="match status" value="1"/>
</dbReference>
<dbReference type="GO" id="GO:0003677">
    <property type="term" value="F:DNA binding"/>
    <property type="evidence" value="ECO:0007669"/>
    <property type="project" value="UniProtKB-KW"/>
</dbReference>
<evidence type="ECO:0000256" key="7">
    <source>
        <dbReference type="ARBA" id="ARBA00023015"/>
    </source>
</evidence>
<sequence>MIDSSEMEKDRNKMAESVLHLTLEILFQLTGEDYMVVKVSSDGCRAPVCDRWRRPNSPIPGPQPYPMIHEDINVQKILELTKKMTELLTGEVPIRCQDVAVYFSMEEWEYIGGHWDLYKDAMMEDHRPPTSPVPSSKRRPPERCPRPLPPQDHQAGNRIIKVEVKEEAEEPNIRADQQYGLMERNPPEKCPSHLYSQNSPEEKPSVPENQQLLYPGEDLPNINATERDVRGDQRCKEEIPADNCSRSSEGCPISSNGGVISQYMYEEQVIIPYIPSALHCTDLSPDPLTQRLSYDSSQPDKQEKSHRKDIHHQKAPTGEKLYSCSECGKCFPHKRQLVRHKRRHREKPYSCSKCGKCFTQKSELVRHERVHTGEKPYSCIIREELQAAMRDMSKQLGYLSPRTSDLKQKTDDNVDALDYVTTRWEDYAIRIEVLNLKCEDLAESESEG</sequence>
<keyword evidence="5 11" id="KW-0863">Zinc-finger</keyword>
<organism evidence="14 15">
    <name type="scientific">Eleutherodactylus coqui</name>
    <name type="common">Puerto Rican coqui</name>
    <dbReference type="NCBI Taxonomy" id="57060"/>
    <lineage>
        <taxon>Eukaryota</taxon>
        <taxon>Metazoa</taxon>
        <taxon>Chordata</taxon>
        <taxon>Craniata</taxon>
        <taxon>Vertebrata</taxon>
        <taxon>Euteleostomi</taxon>
        <taxon>Amphibia</taxon>
        <taxon>Batrachia</taxon>
        <taxon>Anura</taxon>
        <taxon>Neobatrachia</taxon>
        <taxon>Hyloidea</taxon>
        <taxon>Eleutherodactylidae</taxon>
        <taxon>Eleutherodactylinae</taxon>
        <taxon>Eleutherodactylus</taxon>
        <taxon>Eleutherodactylus</taxon>
    </lineage>
</organism>
<gene>
    <name evidence="14" type="ORF">GDO78_016037</name>
</gene>
<dbReference type="InterPro" id="IPR036236">
    <property type="entry name" value="Znf_C2H2_sf"/>
</dbReference>
<dbReference type="Gene3D" id="6.10.140.140">
    <property type="match status" value="1"/>
</dbReference>
<dbReference type="PANTHER" id="PTHR23234:SF8">
    <property type="entry name" value="C2H2-TYPE DOMAIN-CONTAINING PROTEIN"/>
    <property type="match status" value="1"/>
</dbReference>
<keyword evidence="6" id="KW-0862">Zinc</keyword>
<feature type="region of interest" description="Disordered" evidence="12">
    <location>
        <begin position="126"/>
        <end position="223"/>
    </location>
</feature>
<comment type="caution">
    <text evidence="14">The sequence shown here is derived from an EMBL/GenBank/DDBJ whole genome shotgun (WGS) entry which is preliminary data.</text>
</comment>
<keyword evidence="8" id="KW-0238">DNA-binding</keyword>
<dbReference type="PANTHER" id="PTHR23234">
    <property type="entry name" value="ZNF44 PROTEIN"/>
    <property type="match status" value="1"/>
</dbReference>
<comment type="similarity">
    <text evidence="2">Belongs to the krueppel C2H2-type zinc-finger protein family.</text>
</comment>
<evidence type="ECO:0000256" key="10">
    <source>
        <dbReference type="ARBA" id="ARBA00023242"/>
    </source>
</evidence>
<keyword evidence="10" id="KW-0539">Nucleus</keyword>
<dbReference type="Proteomes" id="UP000770717">
    <property type="component" value="Unassembled WGS sequence"/>
</dbReference>
<dbReference type="SUPFAM" id="SSF57667">
    <property type="entry name" value="beta-beta-alpha zinc fingers"/>
    <property type="match status" value="1"/>
</dbReference>
<dbReference type="PROSITE" id="PS00028">
    <property type="entry name" value="ZINC_FINGER_C2H2_1"/>
    <property type="match status" value="2"/>
</dbReference>
<evidence type="ECO:0000256" key="9">
    <source>
        <dbReference type="ARBA" id="ARBA00023163"/>
    </source>
</evidence>
<dbReference type="FunFam" id="3.30.160.60:FF:000812">
    <property type="entry name" value="zinc finger protein 23 isoform X2"/>
    <property type="match status" value="1"/>
</dbReference>
<evidence type="ECO:0000256" key="6">
    <source>
        <dbReference type="ARBA" id="ARBA00022833"/>
    </source>
</evidence>
<keyword evidence="4" id="KW-0677">Repeat</keyword>
<reference evidence="14" key="1">
    <citation type="thesis" date="2020" institute="ProQuest LLC" country="789 East Eisenhower Parkway, Ann Arbor, MI, USA">
        <title>Comparative Genomics and Chromosome Evolution.</title>
        <authorList>
            <person name="Mudd A.B."/>
        </authorList>
    </citation>
    <scope>NUCLEOTIDE SEQUENCE</scope>
    <source>
        <strain evidence="14">HN-11 Male</strain>
        <tissue evidence="14">Kidney and liver</tissue>
    </source>
</reference>
<evidence type="ECO:0000256" key="12">
    <source>
        <dbReference type="SAM" id="MobiDB-lite"/>
    </source>
</evidence>
<proteinExistence type="inferred from homology"/>
<protein>
    <recommendedName>
        <fullName evidence="13">C2H2-type domain-containing protein</fullName>
    </recommendedName>
</protein>
<keyword evidence="3" id="KW-0479">Metal-binding</keyword>
<feature type="region of interest" description="Disordered" evidence="12">
    <location>
        <begin position="289"/>
        <end position="316"/>
    </location>
</feature>
<evidence type="ECO:0000313" key="14">
    <source>
        <dbReference type="EMBL" id="KAG9466812.1"/>
    </source>
</evidence>
<feature type="domain" description="C2H2-type" evidence="13">
    <location>
        <begin position="322"/>
        <end position="349"/>
    </location>
</feature>
<keyword evidence="15" id="KW-1185">Reference proteome</keyword>
<evidence type="ECO:0000259" key="13">
    <source>
        <dbReference type="PROSITE" id="PS50157"/>
    </source>
</evidence>
<dbReference type="InterPro" id="IPR036051">
    <property type="entry name" value="KRAB_dom_sf"/>
</dbReference>
<evidence type="ECO:0000256" key="2">
    <source>
        <dbReference type="ARBA" id="ARBA00006991"/>
    </source>
</evidence>
<accession>A0A8J6ECY3</accession>
<dbReference type="GO" id="GO:0006355">
    <property type="term" value="P:regulation of DNA-templated transcription"/>
    <property type="evidence" value="ECO:0007669"/>
    <property type="project" value="InterPro"/>
</dbReference>